<keyword evidence="5 8" id="KW-0732">Signal</keyword>
<comment type="subcellular location">
    <subcellularLocation>
        <location evidence="1">Cell outer membrane</location>
        <topology evidence="1">Multi-pass membrane protein</topology>
    </subcellularLocation>
</comment>
<proteinExistence type="inferred from homology"/>
<keyword evidence="6" id="KW-0472">Membrane</keyword>
<dbReference type="GO" id="GO:0015483">
    <property type="term" value="F:long-chain fatty acid transporting porin activity"/>
    <property type="evidence" value="ECO:0007669"/>
    <property type="project" value="TreeGrafter"/>
</dbReference>
<dbReference type="EMBL" id="CP000251">
    <property type="protein sequence ID" value="ABC79810.1"/>
    <property type="molecule type" value="Genomic_DNA"/>
</dbReference>
<dbReference type="SUPFAM" id="SSF56935">
    <property type="entry name" value="Porins"/>
    <property type="match status" value="1"/>
</dbReference>
<evidence type="ECO:0000256" key="4">
    <source>
        <dbReference type="ARBA" id="ARBA00022692"/>
    </source>
</evidence>
<evidence type="ECO:0000256" key="5">
    <source>
        <dbReference type="ARBA" id="ARBA00022729"/>
    </source>
</evidence>
<evidence type="ECO:0000256" key="7">
    <source>
        <dbReference type="ARBA" id="ARBA00023237"/>
    </source>
</evidence>
<feature type="chain" id="PRO_5004209762" evidence="8">
    <location>
        <begin position="22"/>
        <end position="407"/>
    </location>
</feature>
<keyword evidence="3" id="KW-1134">Transmembrane beta strand</keyword>
<organism evidence="9 10">
    <name type="scientific">Anaeromyxobacter dehalogenans (strain 2CP-C)</name>
    <dbReference type="NCBI Taxonomy" id="290397"/>
    <lineage>
        <taxon>Bacteria</taxon>
        <taxon>Pseudomonadati</taxon>
        <taxon>Myxococcota</taxon>
        <taxon>Myxococcia</taxon>
        <taxon>Myxococcales</taxon>
        <taxon>Cystobacterineae</taxon>
        <taxon>Anaeromyxobacteraceae</taxon>
        <taxon>Anaeromyxobacter</taxon>
    </lineage>
</organism>
<gene>
    <name evidence="9" type="ordered locus">Adeh_0032</name>
</gene>
<dbReference type="eggNOG" id="COG2067">
    <property type="taxonomic scope" value="Bacteria"/>
</dbReference>
<evidence type="ECO:0000256" key="6">
    <source>
        <dbReference type="ARBA" id="ARBA00023136"/>
    </source>
</evidence>
<sequence length="407" mass="44259">MRKTFRIAFLAVLAAPAVALASGFEVININPRDLALSSSGVAAQEDAAATFQNPAALSKLSGLNLSLAGSMLSIRTKWTGTDAYPGKETTKFAPTPPVALYAAYGTKLAGRGLGFGFGVATPGGGQMKWDDQWEGRGRIITVERRMLGFYLNGGYELMPWLRVGGGAIYYEGIQYLKQGIQPFPDAYAELDTKGGGFAYQLSAEVKPLENLTLGFDYKHKGTMHMKGDAHFQVPPSLVGPTTQDQKVEQDLTFPNRIDTGLAWRVVKPVLVTLQYSWSRFVVYQSDVFEGETTTIEVPRDYRNGNVIRGGVEWTALPSLRLRAGLMRDWSGLRTNTLSPTLPDSNTTGYSVGAGWNVGSNLGLNGAFFYGDRDKQTATGTTAFPGSYKTDIWIVALGFTWRTDLGGR</sequence>
<name>Q2ILX9_ANADE</name>
<dbReference type="PANTHER" id="PTHR35093:SF8">
    <property type="entry name" value="OUTER MEMBRANE PROTEIN NMB0088-RELATED"/>
    <property type="match status" value="1"/>
</dbReference>
<dbReference type="OrthoDB" id="19849at2"/>
<dbReference type="PANTHER" id="PTHR35093">
    <property type="entry name" value="OUTER MEMBRANE PROTEIN NMB0088-RELATED"/>
    <property type="match status" value="1"/>
</dbReference>
<evidence type="ECO:0000256" key="3">
    <source>
        <dbReference type="ARBA" id="ARBA00022452"/>
    </source>
</evidence>
<accession>Q2ILX9</accession>
<keyword evidence="7" id="KW-0998">Cell outer membrane</keyword>
<dbReference type="KEGG" id="ade:Adeh_0032"/>
<dbReference type="AlphaFoldDB" id="Q2ILX9"/>
<dbReference type="Proteomes" id="UP000001935">
    <property type="component" value="Chromosome"/>
</dbReference>
<evidence type="ECO:0000256" key="1">
    <source>
        <dbReference type="ARBA" id="ARBA00004571"/>
    </source>
</evidence>
<evidence type="ECO:0000313" key="10">
    <source>
        <dbReference type="Proteomes" id="UP000001935"/>
    </source>
</evidence>
<reference evidence="9" key="1">
    <citation type="submission" date="2006-01" db="EMBL/GenBank/DDBJ databases">
        <title>Complete sequence of Anaeromyxobacter dehalogenans 2CP-C.</title>
        <authorList>
            <consortium name="US DOE Joint Genome Institute"/>
            <person name="Copeland A."/>
            <person name="Lucas S."/>
            <person name="Lapidus A."/>
            <person name="Barry K."/>
            <person name="Detter J.C."/>
            <person name="Glavina T."/>
            <person name="Hammon N."/>
            <person name="Israni S."/>
            <person name="Pitluck S."/>
            <person name="Brettin T."/>
            <person name="Bruce D."/>
            <person name="Han C."/>
            <person name="Tapia R."/>
            <person name="Gilna P."/>
            <person name="Kiss H."/>
            <person name="Schmutz J."/>
            <person name="Larimer F."/>
            <person name="Land M."/>
            <person name="Kyrpides N."/>
            <person name="Anderson I."/>
            <person name="Sanford R.A."/>
            <person name="Ritalahti K.M."/>
            <person name="Thomas H.S."/>
            <person name="Kirby J.R."/>
            <person name="Zhulin I.B."/>
            <person name="Loeffler F.E."/>
            <person name="Richardson P."/>
        </authorList>
    </citation>
    <scope>NUCLEOTIDE SEQUENCE</scope>
    <source>
        <strain evidence="9">2CP-C</strain>
    </source>
</reference>
<protein>
    <submittedName>
        <fullName evidence="9">Membrane protein</fullName>
    </submittedName>
</protein>
<feature type="signal peptide" evidence="8">
    <location>
        <begin position="1"/>
        <end position="21"/>
    </location>
</feature>
<dbReference type="InterPro" id="IPR005017">
    <property type="entry name" value="OMPP1/FadL/TodX"/>
</dbReference>
<evidence type="ECO:0000313" key="9">
    <source>
        <dbReference type="EMBL" id="ABC79810.1"/>
    </source>
</evidence>
<keyword evidence="4" id="KW-0812">Transmembrane</keyword>
<dbReference type="STRING" id="290397.Adeh_0032"/>
<dbReference type="GO" id="GO:0009279">
    <property type="term" value="C:cell outer membrane"/>
    <property type="evidence" value="ECO:0007669"/>
    <property type="project" value="UniProtKB-SubCell"/>
</dbReference>
<evidence type="ECO:0000256" key="2">
    <source>
        <dbReference type="ARBA" id="ARBA00008163"/>
    </source>
</evidence>
<dbReference type="HOGENOM" id="CLU_035981_2_0_7"/>
<dbReference type="RefSeq" id="WP_011419093.1">
    <property type="nucleotide sequence ID" value="NC_007760.1"/>
</dbReference>
<comment type="similarity">
    <text evidence="2">Belongs to the OmpP1/FadL family.</text>
</comment>
<evidence type="ECO:0000256" key="8">
    <source>
        <dbReference type="SAM" id="SignalP"/>
    </source>
</evidence>
<dbReference type="Gene3D" id="2.40.160.60">
    <property type="entry name" value="Outer membrane protein transport protein (OMPP1/FadL/TodX)"/>
    <property type="match status" value="1"/>
</dbReference>
<dbReference type="Pfam" id="PF03349">
    <property type="entry name" value="Toluene_X"/>
    <property type="match status" value="1"/>
</dbReference>